<keyword evidence="10" id="KW-0067">ATP-binding</keyword>
<dbReference type="SUPFAM" id="SSF55874">
    <property type="entry name" value="ATPase domain of HSP90 chaperone/DNA topoisomerase II/histidine kinase"/>
    <property type="match status" value="1"/>
</dbReference>
<dbReference type="InterPro" id="IPR004358">
    <property type="entry name" value="Sig_transdc_His_kin-like_C"/>
</dbReference>
<dbReference type="InterPro" id="IPR036097">
    <property type="entry name" value="HisK_dim/P_sf"/>
</dbReference>
<dbReference type="Proteomes" id="UP000076486">
    <property type="component" value="Unassembled WGS sequence"/>
</dbReference>
<dbReference type="SUPFAM" id="SSF52172">
    <property type="entry name" value="CheY-like"/>
    <property type="match status" value="2"/>
</dbReference>
<dbReference type="RefSeq" id="WP_063368892.1">
    <property type="nucleotide sequence ID" value="NZ_AUYC01000038.1"/>
</dbReference>
<dbReference type="InterPro" id="IPR036890">
    <property type="entry name" value="HATPase_C_sf"/>
</dbReference>
<dbReference type="FunFam" id="3.30.565.10:FF:000010">
    <property type="entry name" value="Sensor histidine kinase RcsC"/>
    <property type="match status" value="1"/>
</dbReference>
<keyword evidence="11 15" id="KW-1133">Transmembrane helix</keyword>
<dbReference type="CDD" id="cd16922">
    <property type="entry name" value="HATPase_EvgS-ArcB-TorS-like"/>
    <property type="match status" value="1"/>
</dbReference>
<feature type="transmembrane region" description="Helical" evidence="15">
    <location>
        <begin position="37"/>
        <end position="55"/>
    </location>
</feature>
<comment type="catalytic activity">
    <reaction evidence="1">
        <text>ATP + protein L-histidine = ADP + protein N-phospho-L-histidine.</text>
        <dbReference type="EC" id="2.7.13.3"/>
    </reaction>
</comment>
<comment type="subcellular location">
    <subcellularLocation>
        <location evidence="2">Cell membrane</location>
        <topology evidence="2">Multi-pass membrane protein</topology>
    </subcellularLocation>
</comment>
<evidence type="ECO:0000256" key="15">
    <source>
        <dbReference type="SAM" id="Phobius"/>
    </source>
</evidence>
<evidence type="ECO:0000256" key="14">
    <source>
        <dbReference type="PROSITE-ProRule" id="PRU00169"/>
    </source>
</evidence>
<dbReference type="GO" id="GO:0000155">
    <property type="term" value="F:phosphorelay sensor kinase activity"/>
    <property type="evidence" value="ECO:0007669"/>
    <property type="project" value="InterPro"/>
</dbReference>
<dbReference type="InterPro" id="IPR003594">
    <property type="entry name" value="HATPase_dom"/>
</dbReference>
<evidence type="ECO:0000259" key="16">
    <source>
        <dbReference type="PROSITE" id="PS50109"/>
    </source>
</evidence>
<evidence type="ECO:0000259" key="17">
    <source>
        <dbReference type="PROSITE" id="PS50110"/>
    </source>
</evidence>
<evidence type="ECO:0000256" key="13">
    <source>
        <dbReference type="ARBA" id="ARBA00023136"/>
    </source>
</evidence>
<evidence type="ECO:0000313" key="18">
    <source>
        <dbReference type="EMBL" id="KZN61051.1"/>
    </source>
</evidence>
<feature type="transmembrane region" description="Helical" evidence="15">
    <location>
        <begin position="6"/>
        <end position="30"/>
    </location>
</feature>
<keyword evidence="9" id="KW-0418">Kinase</keyword>
<dbReference type="EMBL" id="AUYC01000038">
    <property type="protein sequence ID" value="KZN61051.1"/>
    <property type="molecule type" value="Genomic_DNA"/>
</dbReference>
<keyword evidence="13 15" id="KW-0472">Membrane</keyword>
<feature type="transmembrane region" description="Helical" evidence="15">
    <location>
        <begin position="187"/>
        <end position="211"/>
    </location>
</feature>
<keyword evidence="7 15" id="KW-0812">Transmembrane</keyword>
<keyword evidence="4" id="KW-1003">Cell membrane</keyword>
<feature type="transmembrane region" description="Helical" evidence="15">
    <location>
        <begin position="120"/>
        <end position="141"/>
    </location>
</feature>
<evidence type="ECO:0000256" key="6">
    <source>
        <dbReference type="ARBA" id="ARBA00022679"/>
    </source>
</evidence>
<dbReference type="PATRIC" id="fig|1365248.3.peg.3520"/>
<dbReference type="SMART" id="SM00387">
    <property type="entry name" value="HATPase_c"/>
    <property type="match status" value="1"/>
</dbReference>
<keyword evidence="5 14" id="KW-0597">Phosphoprotein</keyword>
<dbReference type="FunFam" id="1.10.287.130:FF:000003">
    <property type="entry name" value="Histidine kinase"/>
    <property type="match status" value="1"/>
</dbReference>
<feature type="transmembrane region" description="Helical" evidence="15">
    <location>
        <begin position="67"/>
        <end position="87"/>
    </location>
</feature>
<protein>
    <recommendedName>
        <fullName evidence="3">histidine kinase</fullName>
        <ecNumber evidence="3">2.7.13.3</ecNumber>
    </recommendedName>
</protein>
<sequence>MLALSTQTILLMCAVGIVASATALTFLWMANRNIKATAFWAIGPWLLVANFGLFAAQNALPYFFKHIASNLCGQLSLIMMLIGLYYAVDKRPPWRILAAYIAGFLVLLTAFTFWFDSYEYRLKLAVFTILCTSIWMVVFMLEHRRNRFEVSGALVVLGLGCLNTAGFFRISAPINDGATSIMTDTSIYIQLFFITIMVAQLVFNFGFAIMVGELHNFAIKQAQQALLNTNHELAIAKKRAEEASRHKSEFLANMSHEIRTPMNGVIGMLDLVEKEGLNEIQHNYVMTAKSSADALMVVINDILDFSKIEAGRLEIEKTEFDLITESASLLQTHAHAAHGKGLELVLDTANLTTRCVKGDPVRFKQVLGNLIGNALKFTHKGEVVVTLSTENHNEKEKVKLIGHVKDTGIGIELEKQKKLFQSFSQVDSTTTRRFGGTGLGLAIVKTLCKLMEGNASLRSELGVGSIFSFEIMLEPVDVEHTQLSTQFNSVLIIESNVSAANALKGIVCRHASTVNIASELKAAESFINTQTDLVILSRYINGKKSEQWLKKMNLQPNAKAVILTLLKDTESSHYFNECGFYRRFNKPFSQSEFEGFMMSIKGTEQAPSINENVSSKAFEQQVVLLVEDNPVNQLVAKKMLDSLGLKTELANNGQEALDTLLAAKHQYQLVLMDCQMPCMDGFEATRRIRRGEGGQTFLNIPILALTANAMKGDREACIEAGMNDYITKPILLEHLTNALLRFLTPTKVY</sequence>
<keyword evidence="12" id="KW-0902">Two-component regulatory system</keyword>
<dbReference type="SUPFAM" id="SSF47384">
    <property type="entry name" value="Homodimeric domain of signal transducing histidine kinase"/>
    <property type="match status" value="1"/>
</dbReference>
<keyword evidence="6" id="KW-0808">Transferase</keyword>
<dbReference type="Pfam" id="PF00072">
    <property type="entry name" value="Response_reg"/>
    <property type="match status" value="1"/>
</dbReference>
<evidence type="ECO:0000256" key="2">
    <source>
        <dbReference type="ARBA" id="ARBA00004651"/>
    </source>
</evidence>
<evidence type="ECO:0000313" key="19">
    <source>
        <dbReference type="Proteomes" id="UP000076486"/>
    </source>
</evidence>
<dbReference type="GO" id="GO:0005886">
    <property type="term" value="C:plasma membrane"/>
    <property type="evidence" value="ECO:0007669"/>
    <property type="project" value="UniProtKB-SubCell"/>
</dbReference>
<reference evidence="18 19" key="1">
    <citation type="submission" date="2013-07" db="EMBL/GenBank/DDBJ databases">
        <title>Comparative Genomic and Metabolomic Analysis of Twelve Strains of Pseudoalteromonas luteoviolacea.</title>
        <authorList>
            <person name="Vynne N.G."/>
            <person name="Mansson M."/>
            <person name="Gram L."/>
        </authorList>
    </citation>
    <scope>NUCLEOTIDE SEQUENCE [LARGE SCALE GENOMIC DNA]</scope>
    <source>
        <strain evidence="18 19">CPMOR-1</strain>
    </source>
</reference>
<dbReference type="PROSITE" id="PS50109">
    <property type="entry name" value="HIS_KIN"/>
    <property type="match status" value="1"/>
</dbReference>
<evidence type="ECO:0000256" key="11">
    <source>
        <dbReference type="ARBA" id="ARBA00022989"/>
    </source>
</evidence>
<dbReference type="Gene3D" id="3.30.565.10">
    <property type="entry name" value="Histidine kinase-like ATPase, C-terminal domain"/>
    <property type="match status" value="1"/>
</dbReference>
<dbReference type="GO" id="GO:0005524">
    <property type="term" value="F:ATP binding"/>
    <property type="evidence" value="ECO:0007669"/>
    <property type="project" value="UniProtKB-KW"/>
</dbReference>
<dbReference type="PROSITE" id="PS50110">
    <property type="entry name" value="RESPONSE_REGULATORY"/>
    <property type="match status" value="1"/>
</dbReference>
<evidence type="ECO:0000256" key="8">
    <source>
        <dbReference type="ARBA" id="ARBA00022741"/>
    </source>
</evidence>
<name>A0A167JG51_9GAMM</name>
<dbReference type="InterPro" id="IPR001789">
    <property type="entry name" value="Sig_transdc_resp-reg_receiver"/>
</dbReference>
<dbReference type="CDD" id="cd17546">
    <property type="entry name" value="REC_hyHK_CKI1_RcsC-like"/>
    <property type="match status" value="1"/>
</dbReference>
<feature type="transmembrane region" description="Helical" evidence="15">
    <location>
        <begin position="153"/>
        <end position="172"/>
    </location>
</feature>
<dbReference type="InterPro" id="IPR003661">
    <property type="entry name" value="HisK_dim/P_dom"/>
</dbReference>
<evidence type="ECO:0000256" key="10">
    <source>
        <dbReference type="ARBA" id="ARBA00022840"/>
    </source>
</evidence>
<dbReference type="InterPro" id="IPR011006">
    <property type="entry name" value="CheY-like_superfamily"/>
</dbReference>
<dbReference type="PANTHER" id="PTHR45339">
    <property type="entry name" value="HYBRID SIGNAL TRANSDUCTION HISTIDINE KINASE J"/>
    <property type="match status" value="1"/>
</dbReference>
<dbReference type="Gene3D" id="1.10.287.130">
    <property type="match status" value="1"/>
</dbReference>
<dbReference type="AlphaFoldDB" id="A0A167JG51"/>
<feature type="transmembrane region" description="Helical" evidence="15">
    <location>
        <begin position="94"/>
        <end position="114"/>
    </location>
</feature>
<evidence type="ECO:0000256" key="12">
    <source>
        <dbReference type="ARBA" id="ARBA00023012"/>
    </source>
</evidence>
<feature type="domain" description="Histidine kinase" evidence="16">
    <location>
        <begin position="253"/>
        <end position="475"/>
    </location>
</feature>
<proteinExistence type="predicted"/>
<accession>A0A167JG51</accession>
<evidence type="ECO:0000256" key="4">
    <source>
        <dbReference type="ARBA" id="ARBA00022475"/>
    </source>
</evidence>
<dbReference type="Pfam" id="PF00512">
    <property type="entry name" value="HisKA"/>
    <property type="match status" value="1"/>
</dbReference>
<feature type="domain" description="Response regulatory" evidence="17">
    <location>
        <begin position="622"/>
        <end position="743"/>
    </location>
</feature>
<evidence type="ECO:0000256" key="7">
    <source>
        <dbReference type="ARBA" id="ARBA00022692"/>
    </source>
</evidence>
<keyword evidence="8" id="KW-0547">Nucleotide-binding</keyword>
<dbReference type="PANTHER" id="PTHR45339:SF1">
    <property type="entry name" value="HYBRID SIGNAL TRANSDUCTION HISTIDINE KINASE J"/>
    <property type="match status" value="1"/>
</dbReference>
<dbReference type="CDD" id="cd00082">
    <property type="entry name" value="HisKA"/>
    <property type="match status" value="1"/>
</dbReference>
<evidence type="ECO:0000256" key="3">
    <source>
        <dbReference type="ARBA" id="ARBA00012438"/>
    </source>
</evidence>
<dbReference type="InterPro" id="IPR005467">
    <property type="entry name" value="His_kinase_dom"/>
</dbReference>
<dbReference type="Gene3D" id="3.40.50.2300">
    <property type="match status" value="2"/>
</dbReference>
<organism evidence="18 19">
    <name type="scientific">Pseudoalteromonas luteoviolacea CPMOR-1</name>
    <dbReference type="NCBI Taxonomy" id="1365248"/>
    <lineage>
        <taxon>Bacteria</taxon>
        <taxon>Pseudomonadati</taxon>
        <taxon>Pseudomonadota</taxon>
        <taxon>Gammaproteobacteria</taxon>
        <taxon>Alteromonadales</taxon>
        <taxon>Pseudoalteromonadaceae</taxon>
        <taxon>Pseudoalteromonas</taxon>
    </lineage>
</organism>
<dbReference type="SMART" id="SM00448">
    <property type="entry name" value="REC"/>
    <property type="match status" value="1"/>
</dbReference>
<feature type="modified residue" description="4-aspartylphosphate" evidence="14">
    <location>
        <position position="673"/>
    </location>
</feature>
<evidence type="ECO:0000256" key="9">
    <source>
        <dbReference type="ARBA" id="ARBA00022777"/>
    </source>
</evidence>
<dbReference type="SMART" id="SM00388">
    <property type="entry name" value="HisKA"/>
    <property type="match status" value="1"/>
</dbReference>
<dbReference type="Pfam" id="PF02518">
    <property type="entry name" value="HATPase_c"/>
    <property type="match status" value="1"/>
</dbReference>
<gene>
    <name evidence="18" type="ORF">N473_22175</name>
</gene>
<dbReference type="PRINTS" id="PR00344">
    <property type="entry name" value="BCTRLSENSOR"/>
</dbReference>
<evidence type="ECO:0000256" key="1">
    <source>
        <dbReference type="ARBA" id="ARBA00000085"/>
    </source>
</evidence>
<comment type="caution">
    <text evidence="18">The sequence shown here is derived from an EMBL/GenBank/DDBJ whole genome shotgun (WGS) entry which is preliminary data.</text>
</comment>
<dbReference type="EC" id="2.7.13.3" evidence="3"/>
<evidence type="ECO:0000256" key="5">
    <source>
        <dbReference type="ARBA" id="ARBA00022553"/>
    </source>
</evidence>